<feature type="compositionally biased region" description="Low complexity" evidence="1">
    <location>
        <begin position="221"/>
        <end position="231"/>
    </location>
</feature>
<gene>
    <name evidence="2" type="ORF">FIBRA_06815</name>
</gene>
<reference evidence="2 3" key="1">
    <citation type="journal article" date="2012" name="Appl. Environ. Microbiol.">
        <title>Short-read sequencing for genomic analysis of the brown rot fungus Fibroporia radiculosa.</title>
        <authorList>
            <person name="Tang J.D."/>
            <person name="Perkins A.D."/>
            <person name="Sonstegard T.S."/>
            <person name="Schroeder S.G."/>
            <person name="Burgess S.C."/>
            <person name="Diehl S.V."/>
        </authorList>
    </citation>
    <scope>NUCLEOTIDE SEQUENCE [LARGE SCALE GENOMIC DNA]</scope>
    <source>
        <strain evidence="2 3">TFFH 294</strain>
    </source>
</reference>
<dbReference type="InParanoid" id="J4IBG7"/>
<dbReference type="RefSeq" id="XP_012183914.1">
    <property type="nucleotide sequence ID" value="XM_012328524.1"/>
</dbReference>
<feature type="compositionally biased region" description="Pro residues" evidence="1">
    <location>
        <begin position="385"/>
        <end position="395"/>
    </location>
</feature>
<organism evidence="2 3">
    <name type="scientific">Fibroporia radiculosa</name>
    <dbReference type="NCBI Taxonomy" id="599839"/>
    <lineage>
        <taxon>Eukaryota</taxon>
        <taxon>Fungi</taxon>
        <taxon>Dikarya</taxon>
        <taxon>Basidiomycota</taxon>
        <taxon>Agaricomycotina</taxon>
        <taxon>Agaricomycetes</taxon>
        <taxon>Polyporales</taxon>
        <taxon>Fibroporiaceae</taxon>
        <taxon>Fibroporia</taxon>
    </lineage>
</organism>
<dbReference type="Proteomes" id="UP000006352">
    <property type="component" value="Unassembled WGS sequence"/>
</dbReference>
<feature type="compositionally biased region" description="Polar residues" evidence="1">
    <location>
        <begin position="92"/>
        <end position="101"/>
    </location>
</feature>
<dbReference type="OrthoDB" id="2756968at2759"/>
<dbReference type="AlphaFoldDB" id="J4IBG7"/>
<feature type="region of interest" description="Disordered" evidence="1">
    <location>
        <begin position="92"/>
        <end position="157"/>
    </location>
</feature>
<protein>
    <submittedName>
        <fullName evidence="2">Uncharacterized protein</fullName>
    </submittedName>
</protein>
<feature type="compositionally biased region" description="Low complexity" evidence="1">
    <location>
        <begin position="462"/>
        <end position="479"/>
    </location>
</feature>
<feature type="region of interest" description="Disordered" evidence="1">
    <location>
        <begin position="174"/>
        <end position="513"/>
    </location>
</feature>
<feature type="compositionally biased region" description="Pro residues" evidence="1">
    <location>
        <begin position="206"/>
        <end position="220"/>
    </location>
</feature>
<proteinExistence type="predicted"/>
<dbReference type="EMBL" id="HE797161">
    <property type="protein sequence ID" value="CCM04631.1"/>
    <property type="molecule type" value="Genomic_DNA"/>
</dbReference>
<feature type="compositionally biased region" description="Polar residues" evidence="1">
    <location>
        <begin position="141"/>
        <end position="154"/>
    </location>
</feature>
<sequence length="513" mass="54832">MALVGLCVIIVVPLSRHRQWRRSRRRTRGDEESDLNPRRSSLRDQKMRELQIRAGPDALLPLIDPVSNISWSDLRSKNSSASSLEEATYSFRTDNATTSHGGSRADSPSGMDESGQGVADTKMSPPTSKRNPTPPGFSSKIDASTASPHRSSMPSLGVVQPSTAAMYPLTPVSPVFSTVNSSSSRSRAGGHRRGMEPVMEDSSDHQPPPVRQLPSPPSSPDQPQAQWQASSSRHRPSVASTQSSPSALPFRPRSSTGPSIPLAAAFQTSTLHSPNAHSSHVSSTTQRYPSITTPSFRNVSRSRASTVSLDVGPDAQVQTGRATDAFRRMSTTDIRHRRIPSAATAVREQPQASSHITGPAHLSQFQEAGPSMSRRQSVSSSFAPVPSPRPLPSPPVTAQLPHSQSSTGAALSPSGSQPRWGQQLLQAQQQPALVRRKDSLALRPLPASPFVQTIPTSPPSRAPSGSSSSTRSRSHSVMSERSLPRHLPPIGPLPPMEMPLSPSSSGHAPEKSA</sequence>
<feature type="region of interest" description="Disordered" evidence="1">
    <location>
        <begin position="20"/>
        <end position="46"/>
    </location>
</feature>
<accession>J4IBG7</accession>
<feature type="compositionally biased region" description="Pro residues" evidence="1">
    <location>
        <begin position="486"/>
        <end position="497"/>
    </location>
</feature>
<dbReference type="HOGENOM" id="CLU_531038_0_0_1"/>
<evidence type="ECO:0000313" key="2">
    <source>
        <dbReference type="EMBL" id="CCM04631.1"/>
    </source>
</evidence>
<evidence type="ECO:0000313" key="3">
    <source>
        <dbReference type="Proteomes" id="UP000006352"/>
    </source>
</evidence>
<feature type="compositionally biased region" description="Low complexity" evidence="1">
    <location>
        <begin position="371"/>
        <end position="384"/>
    </location>
</feature>
<name>J4IBG7_9APHY</name>
<feature type="compositionally biased region" description="Basic and acidic residues" evidence="1">
    <location>
        <begin position="35"/>
        <end position="46"/>
    </location>
</feature>
<evidence type="ECO:0000256" key="1">
    <source>
        <dbReference type="SAM" id="MobiDB-lite"/>
    </source>
</evidence>
<feature type="compositionally biased region" description="Low complexity" evidence="1">
    <location>
        <begin position="422"/>
        <end position="433"/>
    </location>
</feature>
<keyword evidence="3" id="KW-1185">Reference proteome</keyword>
<feature type="compositionally biased region" description="Polar residues" evidence="1">
    <location>
        <begin position="266"/>
        <end position="308"/>
    </location>
</feature>
<dbReference type="STRING" id="599839.J4IBG7"/>
<dbReference type="GeneID" id="24099542"/>
<feature type="compositionally biased region" description="Polar residues" evidence="1">
    <location>
        <begin position="400"/>
        <end position="420"/>
    </location>
</feature>